<gene>
    <name evidence="6" type="ORF">OIDMADRAFT_127101</name>
</gene>
<keyword evidence="4" id="KW-0560">Oxidoreductase</keyword>
<evidence type="ECO:0000256" key="3">
    <source>
        <dbReference type="ARBA" id="ARBA00022833"/>
    </source>
</evidence>
<dbReference type="EMBL" id="KN832879">
    <property type="protein sequence ID" value="KIM98914.1"/>
    <property type="molecule type" value="Genomic_DNA"/>
</dbReference>
<reference evidence="6 7" key="1">
    <citation type="submission" date="2014-04" db="EMBL/GenBank/DDBJ databases">
        <authorList>
            <consortium name="DOE Joint Genome Institute"/>
            <person name="Kuo A."/>
            <person name="Martino E."/>
            <person name="Perotto S."/>
            <person name="Kohler A."/>
            <person name="Nagy L.G."/>
            <person name="Floudas D."/>
            <person name="Copeland A."/>
            <person name="Barry K.W."/>
            <person name="Cichocki N."/>
            <person name="Veneault-Fourrey C."/>
            <person name="LaButti K."/>
            <person name="Lindquist E.A."/>
            <person name="Lipzen A."/>
            <person name="Lundell T."/>
            <person name="Morin E."/>
            <person name="Murat C."/>
            <person name="Sun H."/>
            <person name="Tunlid A."/>
            <person name="Henrissat B."/>
            <person name="Grigoriev I.V."/>
            <person name="Hibbett D.S."/>
            <person name="Martin F."/>
            <person name="Nordberg H.P."/>
            <person name="Cantor M.N."/>
            <person name="Hua S.X."/>
        </authorList>
    </citation>
    <scope>NUCLEOTIDE SEQUENCE [LARGE SCALE GENOMIC DNA]</scope>
    <source>
        <strain evidence="6 7">Zn</strain>
    </source>
</reference>
<sequence length="93" mass="9961">MLRSYIDHCSKEGFVKECGSEVFLDITKHDDKSIVEEVEMTTGGLGASAAMVCTASNKAYAQAIDFLRFGGTLVCVGVPEGKLEPIASAFRLV</sequence>
<name>A0A0C3H6I7_OIDMZ</name>
<dbReference type="InterPro" id="IPR036291">
    <property type="entry name" value="NAD(P)-bd_dom_sf"/>
</dbReference>
<evidence type="ECO:0000256" key="1">
    <source>
        <dbReference type="ARBA" id="ARBA00001947"/>
    </source>
</evidence>
<dbReference type="PANTHER" id="PTHR42940">
    <property type="entry name" value="ALCOHOL DEHYDROGENASE 1-RELATED"/>
    <property type="match status" value="1"/>
</dbReference>
<dbReference type="HOGENOM" id="CLU_2400248_0_0_1"/>
<dbReference type="InParanoid" id="A0A0C3H6I7"/>
<dbReference type="STRING" id="913774.A0A0C3H6I7"/>
<evidence type="ECO:0000259" key="5">
    <source>
        <dbReference type="Pfam" id="PF00107"/>
    </source>
</evidence>
<dbReference type="AlphaFoldDB" id="A0A0C3H6I7"/>
<dbReference type="GO" id="GO:0004022">
    <property type="term" value="F:alcohol dehydrogenase (NAD+) activity"/>
    <property type="evidence" value="ECO:0007669"/>
    <property type="project" value="TreeGrafter"/>
</dbReference>
<dbReference type="OrthoDB" id="1879366at2759"/>
<dbReference type="PANTHER" id="PTHR42940:SF5">
    <property type="entry name" value="ALCOHOL DEHYDROGENASE 2"/>
    <property type="match status" value="1"/>
</dbReference>
<evidence type="ECO:0000256" key="2">
    <source>
        <dbReference type="ARBA" id="ARBA00022723"/>
    </source>
</evidence>
<keyword evidence="2" id="KW-0479">Metal-binding</keyword>
<dbReference type="InterPro" id="IPR013149">
    <property type="entry name" value="ADH-like_C"/>
</dbReference>
<comment type="cofactor">
    <cofactor evidence="1">
        <name>Zn(2+)</name>
        <dbReference type="ChEBI" id="CHEBI:29105"/>
    </cofactor>
</comment>
<evidence type="ECO:0000313" key="6">
    <source>
        <dbReference type="EMBL" id="KIM98914.1"/>
    </source>
</evidence>
<proteinExistence type="predicted"/>
<protein>
    <recommendedName>
        <fullName evidence="5">Alcohol dehydrogenase-like C-terminal domain-containing protein</fullName>
    </recommendedName>
</protein>
<accession>A0A0C3H6I7</accession>
<dbReference type="GO" id="GO:0005737">
    <property type="term" value="C:cytoplasm"/>
    <property type="evidence" value="ECO:0007669"/>
    <property type="project" value="TreeGrafter"/>
</dbReference>
<dbReference type="Pfam" id="PF00107">
    <property type="entry name" value="ADH_zinc_N"/>
    <property type="match status" value="1"/>
</dbReference>
<evidence type="ECO:0000256" key="4">
    <source>
        <dbReference type="ARBA" id="ARBA00023002"/>
    </source>
</evidence>
<dbReference type="Gene3D" id="3.40.50.720">
    <property type="entry name" value="NAD(P)-binding Rossmann-like Domain"/>
    <property type="match status" value="1"/>
</dbReference>
<evidence type="ECO:0000313" key="7">
    <source>
        <dbReference type="Proteomes" id="UP000054321"/>
    </source>
</evidence>
<dbReference type="Proteomes" id="UP000054321">
    <property type="component" value="Unassembled WGS sequence"/>
</dbReference>
<dbReference type="SUPFAM" id="SSF51735">
    <property type="entry name" value="NAD(P)-binding Rossmann-fold domains"/>
    <property type="match status" value="1"/>
</dbReference>
<dbReference type="GO" id="GO:0046872">
    <property type="term" value="F:metal ion binding"/>
    <property type="evidence" value="ECO:0007669"/>
    <property type="project" value="UniProtKB-KW"/>
</dbReference>
<keyword evidence="7" id="KW-1185">Reference proteome</keyword>
<feature type="domain" description="Alcohol dehydrogenase-like C-terminal" evidence="5">
    <location>
        <begin position="13"/>
        <end position="87"/>
    </location>
</feature>
<organism evidence="6 7">
    <name type="scientific">Oidiodendron maius (strain Zn)</name>
    <dbReference type="NCBI Taxonomy" id="913774"/>
    <lineage>
        <taxon>Eukaryota</taxon>
        <taxon>Fungi</taxon>
        <taxon>Dikarya</taxon>
        <taxon>Ascomycota</taxon>
        <taxon>Pezizomycotina</taxon>
        <taxon>Leotiomycetes</taxon>
        <taxon>Leotiomycetes incertae sedis</taxon>
        <taxon>Myxotrichaceae</taxon>
        <taxon>Oidiodendron</taxon>
    </lineage>
</organism>
<keyword evidence="3" id="KW-0862">Zinc</keyword>
<reference evidence="7" key="2">
    <citation type="submission" date="2015-01" db="EMBL/GenBank/DDBJ databases">
        <title>Evolutionary Origins and Diversification of the Mycorrhizal Mutualists.</title>
        <authorList>
            <consortium name="DOE Joint Genome Institute"/>
            <consortium name="Mycorrhizal Genomics Consortium"/>
            <person name="Kohler A."/>
            <person name="Kuo A."/>
            <person name="Nagy L.G."/>
            <person name="Floudas D."/>
            <person name="Copeland A."/>
            <person name="Barry K.W."/>
            <person name="Cichocki N."/>
            <person name="Veneault-Fourrey C."/>
            <person name="LaButti K."/>
            <person name="Lindquist E.A."/>
            <person name="Lipzen A."/>
            <person name="Lundell T."/>
            <person name="Morin E."/>
            <person name="Murat C."/>
            <person name="Riley R."/>
            <person name="Ohm R."/>
            <person name="Sun H."/>
            <person name="Tunlid A."/>
            <person name="Henrissat B."/>
            <person name="Grigoriev I.V."/>
            <person name="Hibbett D.S."/>
            <person name="Martin F."/>
        </authorList>
    </citation>
    <scope>NUCLEOTIDE SEQUENCE [LARGE SCALE GENOMIC DNA]</scope>
    <source>
        <strain evidence="7">Zn</strain>
    </source>
</reference>